<dbReference type="EMBL" id="CALNXK010000049">
    <property type="protein sequence ID" value="CAH3131226.1"/>
    <property type="molecule type" value="Genomic_DNA"/>
</dbReference>
<evidence type="ECO:0000256" key="1">
    <source>
        <dbReference type="SAM" id="MobiDB-lite"/>
    </source>
</evidence>
<evidence type="ECO:0000313" key="3">
    <source>
        <dbReference type="EMBL" id="CAH3131226.1"/>
    </source>
</evidence>
<comment type="caution">
    <text evidence="3">The sequence shown here is derived from an EMBL/GenBank/DDBJ whole genome shotgun (WGS) entry which is preliminary data.</text>
</comment>
<evidence type="ECO:0000313" key="4">
    <source>
        <dbReference type="Proteomes" id="UP001159405"/>
    </source>
</evidence>
<dbReference type="Proteomes" id="UP001159405">
    <property type="component" value="Unassembled WGS sequence"/>
</dbReference>
<keyword evidence="2" id="KW-0812">Transmembrane</keyword>
<reference evidence="3 4" key="1">
    <citation type="submission" date="2022-05" db="EMBL/GenBank/DDBJ databases">
        <authorList>
            <consortium name="Genoscope - CEA"/>
            <person name="William W."/>
        </authorList>
    </citation>
    <scope>NUCLEOTIDE SEQUENCE [LARGE SCALE GENOMIC DNA]</scope>
</reference>
<keyword evidence="2" id="KW-1133">Transmembrane helix</keyword>
<organism evidence="3 4">
    <name type="scientific">Porites lobata</name>
    <dbReference type="NCBI Taxonomy" id="104759"/>
    <lineage>
        <taxon>Eukaryota</taxon>
        <taxon>Metazoa</taxon>
        <taxon>Cnidaria</taxon>
        <taxon>Anthozoa</taxon>
        <taxon>Hexacorallia</taxon>
        <taxon>Scleractinia</taxon>
        <taxon>Fungiina</taxon>
        <taxon>Poritidae</taxon>
        <taxon>Porites</taxon>
    </lineage>
</organism>
<sequence>MWYSPKFSRSSIIHPFRHSSKAYLRVGLGSFQQPPNESIEVRTVKQDKMKSITLAAILLVGCAVFVKHLFIDMPYNLDLKLQRFQSDMKVYTKTSRYPLRVNVIVDYKTKRKYLVFNRRCYVLQFEDPMPGADQLKFLKLIAKGRLGMVGAEVGVYIFKKGLASGVLTLEDNDMCQPQTFTGKVHNIGLTVSYLNIKSTVNPYKLRIPLICLRSIGRRTLDDEDEGPPPPDANPPGVPPPVL</sequence>
<evidence type="ECO:0000256" key="2">
    <source>
        <dbReference type="SAM" id="Phobius"/>
    </source>
</evidence>
<accession>A0ABN8P284</accession>
<gene>
    <name evidence="3" type="ORF">PLOB_00035201</name>
</gene>
<feature type="compositionally biased region" description="Pro residues" evidence="1">
    <location>
        <begin position="227"/>
        <end position="242"/>
    </location>
</feature>
<keyword evidence="4" id="KW-1185">Reference proteome</keyword>
<feature type="transmembrane region" description="Helical" evidence="2">
    <location>
        <begin position="52"/>
        <end position="71"/>
    </location>
</feature>
<proteinExistence type="predicted"/>
<name>A0ABN8P284_9CNID</name>
<keyword evidence="2" id="KW-0472">Membrane</keyword>
<feature type="region of interest" description="Disordered" evidence="1">
    <location>
        <begin position="219"/>
        <end position="242"/>
    </location>
</feature>
<protein>
    <submittedName>
        <fullName evidence="3">Uncharacterized protein</fullName>
    </submittedName>
</protein>